<dbReference type="GO" id="GO:0009253">
    <property type="term" value="P:peptidoglycan catabolic process"/>
    <property type="evidence" value="ECO:0007669"/>
    <property type="project" value="InterPro"/>
</dbReference>
<feature type="domain" description="MurNAc-LAA" evidence="1">
    <location>
        <begin position="16"/>
        <end position="70"/>
    </location>
</feature>
<dbReference type="Gene3D" id="3.40.630.40">
    <property type="entry name" value="Zn-dependent exopeptidases"/>
    <property type="match status" value="1"/>
</dbReference>
<evidence type="ECO:0000313" key="2">
    <source>
        <dbReference type="EMBL" id="MPN36530.1"/>
    </source>
</evidence>
<dbReference type="GO" id="GO:0008745">
    <property type="term" value="F:N-acetylmuramoyl-L-alanine amidase activity"/>
    <property type="evidence" value="ECO:0007669"/>
    <property type="project" value="InterPro"/>
</dbReference>
<dbReference type="InterPro" id="IPR002508">
    <property type="entry name" value="MurNAc-LAA_cat"/>
</dbReference>
<accession>A0A645HCS6</accession>
<evidence type="ECO:0000259" key="1">
    <source>
        <dbReference type="Pfam" id="PF01520"/>
    </source>
</evidence>
<dbReference type="EMBL" id="VSSQ01090704">
    <property type="protein sequence ID" value="MPN36530.1"/>
    <property type="molecule type" value="Genomic_DNA"/>
</dbReference>
<name>A0A645HCS6_9ZZZZ</name>
<dbReference type="AlphaFoldDB" id="A0A645HCS6"/>
<sequence>MMSSAYSSSGMGYRGAYRDKDMSGGSLYMLRNTNSRSILTEIGFISHAGDVKKIINPAFQQELSKKLANQVYRFFYK</sequence>
<organism evidence="2">
    <name type="scientific">bioreactor metagenome</name>
    <dbReference type="NCBI Taxonomy" id="1076179"/>
    <lineage>
        <taxon>unclassified sequences</taxon>
        <taxon>metagenomes</taxon>
        <taxon>ecological metagenomes</taxon>
    </lineage>
</organism>
<dbReference type="Pfam" id="PF01520">
    <property type="entry name" value="Amidase_3"/>
    <property type="match status" value="1"/>
</dbReference>
<protein>
    <recommendedName>
        <fullName evidence="1">MurNAc-LAA domain-containing protein</fullName>
    </recommendedName>
</protein>
<dbReference type="SUPFAM" id="SSF53187">
    <property type="entry name" value="Zn-dependent exopeptidases"/>
    <property type="match status" value="1"/>
</dbReference>
<gene>
    <name evidence="2" type="ORF">SDC9_184039</name>
</gene>
<comment type="caution">
    <text evidence="2">The sequence shown here is derived from an EMBL/GenBank/DDBJ whole genome shotgun (WGS) entry which is preliminary data.</text>
</comment>
<proteinExistence type="predicted"/>
<reference evidence="2" key="1">
    <citation type="submission" date="2019-08" db="EMBL/GenBank/DDBJ databases">
        <authorList>
            <person name="Kucharzyk K."/>
            <person name="Murdoch R.W."/>
            <person name="Higgins S."/>
            <person name="Loffler F."/>
        </authorList>
    </citation>
    <scope>NUCLEOTIDE SEQUENCE</scope>
</reference>